<dbReference type="PANTHER" id="PTHR11795:SF371">
    <property type="entry name" value="HIGH-AFFINITY BRANCHED-CHAIN AMINO ACID TRANSPORT SYSTEM PERMEASE PROTEIN LIVH"/>
    <property type="match status" value="1"/>
</dbReference>
<feature type="transmembrane region" description="Helical" evidence="10">
    <location>
        <begin position="242"/>
        <end position="261"/>
    </location>
</feature>
<keyword evidence="5 10" id="KW-0812">Transmembrane</keyword>
<dbReference type="CDD" id="cd06582">
    <property type="entry name" value="TM_PBP1_LivH_like"/>
    <property type="match status" value="1"/>
</dbReference>
<gene>
    <name evidence="11" type="ORF">G4Y79_13200</name>
</gene>
<evidence type="ECO:0000256" key="10">
    <source>
        <dbReference type="SAM" id="Phobius"/>
    </source>
</evidence>
<accession>A0A7S8ICU2</accession>
<dbReference type="Pfam" id="PF02653">
    <property type="entry name" value="BPD_transp_2"/>
    <property type="match status" value="1"/>
</dbReference>
<comment type="subcellular location">
    <subcellularLocation>
        <location evidence="1">Cell membrane</location>
        <topology evidence="1">Multi-pass membrane protein</topology>
    </subcellularLocation>
</comment>
<feature type="transmembrane region" description="Helical" evidence="10">
    <location>
        <begin position="28"/>
        <end position="47"/>
    </location>
</feature>
<dbReference type="GO" id="GO:0015188">
    <property type="term" value="F:L-isoleucine transmembrane transporter activity"/>
    <property type="evidence" value="ECO:0007669"/>
    <property type="project" value="TreeGrafter"/>
</dbReference>
<evidence type="ECO:0000256" key="5">
    <source>
        <dbReference type="ARBA" id="ARBA00022692"/>
    </source>
</evidence>
<evidence type="ECO:0000256" key="1">
    <source>
        <dbReference type="ARBA" id="ARBA00004651"/>
    </source>
</evidence>
<dbReference type="GO" id="GO:0005304">
    <property type="term" value="F:L-valine transmembrane transporter activity"/>
    <property type="evidence" value="ECO:0007669"/>
    <property type="project" value="TreeGrafter"/>
</dbReference>
<evidence type="ECO:0000256" key="8">
    <source>
        <dbReference type="ARBA" id="ARBA00023136"/>
    </source>
</evidence>
<evidence type="ECO:0000256" key="9">
    <source>
        <dbReference type="ARBA" id="ARBA00037998"/>
    </source>
</evidence>
<dbReference type="GO" id="GO:1903806">
    <property type="term" value="P:L-isoleucine import across plasma membrane"/>
    <property type="evidence" value="ECO:0007669"/>
    <property type="project" value="TreeGrafter"/>
</dbReference>
<feature type="transmembrane region" description="Helical" evidence="10">
    <location>
        <begin position="291"/>
        <end position="313"/>
    </location>
</feature>
<protein>
    <submittedName>
        <fullName evidence="11">Branched-chain amino acid ABC transporter permease</fullName>
    </submittedName>
</protein>
<dbReference type="InterPro" id="IPR052157">
    <property type="entry name" value="BCAA_transport_permease"/>
</dbReference>
<evidence type="ECO:0000256" key="3">
    <source>
        <dbReference type="ARBA" id="ARBA00022475"/>
    </source>
</evidence>
<reference evidence="11 12" key="1">
    <citation type="submission" date="2020-02" db="EMBL/GenBank/DDBJ databases">
        <authorList>
            <person name="Zheng R.K."/>
            <person name="Sun C.M."/>
        </authorList>
    </citation>
    <scope>NUCLEOTIDE SEQUENCE [LARGE SCALE GENOMIC DNA]</scope>
    <source>
        <strain evidence="12">rifampicinis</strain>
    </source>
</reference>
<feature type="transmembrane region" description="Helical" evidence="10">
    <location>
        <begin position="132"/>
        <end position="153"/>
    </location>
</feature>
<name>A0A7S8ICU2_9CHLR</name>
<feature type="transmembrane region" description="Helical" evidence="10">
    <location>
        <begin position="68"/>
        <end position="89"/>
    </location>
</feature>
<evidence type="ECO:0000256" key="7">
    <source>
        <dbReference type="ARBA" id="ARBA00022989"/>
    </source>
</evidence>
<organism evidence="11 12">
    <name type="scientific">Phototrophicus methaneseepsis</name>
    <dbReference type="NCBI Taxonomy" id="2710758"/>
    <lineage>
        <taxon>Bacteria</taxon>
        <taxon>Bacillati</taxon>
        <taxon>Chloroflexota</taxon>
        <taxon>Candidatus Thermofontia</taxon>
        <taxon>Phototrophicales</taxon>
        <taxon>Phototrophicaceae</taxon>
        <taxon>Phototrophicus</taxon>
    </lineage>
</organism>
<dbReference type="PANTHER" id="PTHR11795">
    <property type="entry name" value="BRANCHED-CHAIN AMINO ACID TRANSPORT SYSTEM PERMEASE PROTEIN LIVH"/>
    <property type="match status" value="1"/>
</dbReference>
<keyword evidence="6" id="KW-0029">Amino-acid transport</keyword>
<evidence type="ECO:0000256" key="2">
    <source>
        <dbReference type="ARBA" id="ARBA00022448"/>
    </source>
</evidence>
<dbReference type="GO" id="GO:0005886">
    <property type="term" value="C:plasma membrane"/>
    <property type="evidence" value="ECO:0007669"/>
    <property type="project" value="UniProtKB-SubCell"/>
</dbReference>
<dbReference type="GO" id="GO:0015190">
    <property type="term" value="F:L-leucine transmembrane transporter activity"/>
    <property type="evidence" value="ECO:0007669"/>
    <property type="project" value="TreeGrafter"/>
</dbReference>
<dbReference type="KEGG" id="pmet:G4Y79_13200"/>
<dbReference type="GO" id="GO:0015192">
    <property type="term" value="F:L-phenylalanine transmembrane transporter activity"/>
    <property type="evidence" value="ECO:0007669"/>
    <property type="project" value="TreeGrafter"/>
</dbReference>
<sequence length="397" mass="43163">MSESVDSGPSESTRSRSAVRTWLTNQNATVFIAAVLVILFLWVFFVIEIEPRLFLEEGERARYAWDTFISQFIIGLAQGSIYALIALGYTLVYGILFMINFAHGEVFMAGAYIGFFAINAAEQSGFLESQTLLAILLTMGVAVLGSVIIAILLERIAYRPLRNAPRLVPLITAIGASITLQQLFLRLFGSSPRTYPRISLFVGQGMWGCEDADGTTVCQGIDLISQSYDVIIFNQEVRIRPFFFVILFVSLLLMSALWFFIQRTKTGKAMRAVAEDKDTASLMGINVDRTIVITFILGAALAGAGAVLFALYNRQVTPFMGFIPGIKAFTAAVLGGIGNVPGAVFGGLFLGVAESVLPSALGLPNQLKDVVAFGLLIVFMIFRPTGIFGEVLSKKKA</sequence>
<dbReference type="Proteomes" id="UP000594468">
    <property type="component" value="Chromosome"/>
</dbReference>
<evidence type="ECO:0000256" key="6">
    <source>
        <dbReference type="ARBA" id="ARBA00022970"/>
    </source>
</evidence>
<keyword evidence="3" id="KW-1003">Cell membrane</keyword>
<feature type="transmembrane region" description="Helical" evidence="10">
    <location>
        <begin position="325"/>
        <end position="350"/>
    </location>
</feature>
<dbReference type="GO" id="GO:0042941">
    <property type="term" value="P:D-alanine transmembrane transport"/>
    <property type="evidence" value="ECO:0007669"/>
    <property type="project" value="TreeGrafter"/>
</dbReference>
<keyword evidence="4" id="KW-0997">Cell inner membrane</keyword>
<comment type="similarity">
    <text evidence="9">Belongs to the binding-protein-dependent transport system permease family. LivHM subfamily.</text>
</comment>
<dbReference type="AlphaFoldDB" id="A0A7S8ICU2"/>
<evidence type="ECO:0000313" key="12">
    <source>
        <dbReference type="Proteomes" id="UP000594468"/>
    </source>
</evidence>
<keyword evidence="12" id="KW-1185">Reference proteome</keyword>
<dbReference type="GO" id="GO:0015808">
    <property type="term" value="P:L-alanine transport"/>
    <property type="evidence" value="ECO:0007669"/>
    <property type="project" value="TreeGrafter"/>
</dbReference>
<feature type="transmembrane region" description="Helical" evidence="10">
    <location>
        <begin position="370"/>
        <end position="392"/>
    </location>
</feature>
<keyword evidence="7 10" id="KW-1133">Transmembrane helix</keyword>
<evidence type="ECO:0000256" key="4">
    <source>
        <dbReference type="ARBA" id="ARBA00022519"/>
    </source>
</evidence>
<dbReference type="EMBL" id="CP062983">
    <property type="protein sequence ID" value="QPC80669.1"/>
    <property type="molecule type" value="Genomic_DNA"/>
</dbReference>
<dbReference type="InterPro" id="IPR001851">
    <property type="entry name" value="ABC_transp_permease"/>
</dbReference>
<keyword evidence="2" id="KW-0813">Transport</keyword>
<feature type="transmembrane region" description="Helical" evidence="10">
    <location>
        <begin position="95"/>
        <end position="120"/>
    </location>
</feature>
<proteinExistence type="inferred from homology"/>
<dbReference type="RefSeq" id="WP_195168744.1">
    <property type="nucleotide sequence ID" value="NZ_CP062983.1"/>
</dbReference>
<evidence type="ECO:0000313" key="11">
    <source>
        <dbReference type="EMBL" id="QPC80669.1"/>
    </source>
</evidence>
<keyword evidence="8 10" id="KW-0472">Membrane</keyword>